<organism evidence="1 2">
    <name type="scientific">Parasynechococcus marenigrum (strain WH8102)</name>
    <dbReference type="NCBI Taxonomy" id="84588"/>
    <lineage>
        <taxon>Bacteria</taxon>
        <taxon>Bacillati</taxon>
        <taxon>Cyanobacteriota</taxon>
        <taxon>Cyanophyceae</taxon>
        <taxon>Synechococcales</taxon>
        <taxon>Prochlorococcaceae</taxon>
        <taxon>Parasynechococcus</taxon>
        <taxon>Parasynechococcus marenigrum</taxon>
    </lineage>
</organism>
<proteinExistence type="predicted"/>
<gene>
    <name evidence="1" type="ordered locus">SYNW1466</name>
</gene>
<dbReference type="KEGG" id="syw:SYNW1466"/>
<dbReference type="Proteomes" id="UP000001422">
    <property type="component" value="Chromosome"/>
</dbReference>
<protein>
    <submittedName>
        <fullName evidence="1">Uncharacterized protein</fullName>
    </submittedName>
</protein>
<reference evidence="1 2" key="1">
    <citation type="journal article" date="2003" name="Nature">
        <title>The genome of a motile marine Synechococcus.</title>
        <authorList>
            <person name="Palenik B."/>
            <person name="Brahamsha B."/>
            <person name="Larimer F."/>
            <person name="Land M."/>
            <person name="Hauser L."/>
            <person name="Chain P."/>
            <person name="Lamerdin J."/>
            <person name="Regala W."/>
            <person name="Allen E.A."/>
            <person name="McCarren J."/>
            <person name="Paulsen I."/>
            <person name="Dufresne A."/>
            <person name="Partensky F."/>
            <person name="Webb E."/>
            <person name="Waterbury J."/>
        </authorList>
    </citation>
    <scope>NUCLEOTIDE SEQUENCE [LARGE SCALE GENOMIC DNA]</scope>
    <source>
        <strain evidence="1 2">WH8102</strain>
    </source>
</reference>
<evidence type="ECO:0000313" key="2">
    <source>
        <dbReference type="Proteomes" id="UP000001422"/>
    </source>
</evidence>
<dbReference type="AlphaFoldDB" id="Q7U673"/>
<dbReference type="HOGENOM" id="CLU_206685_0_0_3"/>
<sequence>MRFDCLVKPWFSQNRCMTDQAPRLQFDLDADAIRLLHRSVAYYLERWPGGPDPREQQDLQTLQRLLYAALLECTLHEDGQR</sequence>
<name>Q7U673_PARMW</name>
<dbReference type="eggNOG" id="ENOG5032FKG">
    <property type="taxonomic scope" value="Bacteria"/>
</dbReference>
<dbReference type="EMBL" id="BX569693">
    <property type="protein sequence ID" value="CAE07981.1"/>
    <property type="molecule type" value="Genomic_DNA"/>
</dbReference>
<evidence type="ECO:0000313" key="1">
    <source>
        <dbReference type="EMBL" id="CAE07981.1"/>
    </source>
</evidence>
<accession>Q7U673</accession>
<keyword evidence="2" id="KW-1185">Reference proteome</keyword>